<sequence>MGPAEAKNKCIDNSDGTCSVEYIAPVPGEYTIGICYGKDDDKQHIPGSFEKKLLPYESHGSPFRVIADMPKDPSRVAGPDSRPRDCVLKEGAVPKQYELRWPTDMAGNYTADIFINGEKVDPPVTVFAKKSGHKNDVKLTGELKIL</sequence>
<dbReference type="OrthoDB" id="5829556at2759"/>
<dbReference type="AlphaFoldDB" id="A0A2G9U7Y9"/>
<evidence type="ECO:0000256" key="2">
    <source>
        <dbReference type="SAM" id="MobiDB-lite"/>
    </source>
</evidence>
<evidence type="ECO:0000313" key="3">
    <source>
        <dbReference type="EMBL" id="PIO66361.1"/>
    </source>
</evidence>
<keyword evidence="5" id="KW-1185">Reference proteome</keyword>
<dbReference type="InterPro" id="IPR014756">
    <property type="entry name" value="Ig_E-set"/>
</dbReference>
<evidence type="ECO:0008006" key="6">
    <source>
        <dbReference type="Google" id="ProtNLM"/>
    </source>
</evidence>
<dbReference type="SUPFAM" id="SSF81296">
    <property type="entry name" value="E set domains"/>
    <property type="match status" value="1"/>
</dbReference>
<dbReference type="Gene3D" id="2.60.40.10">
    <property type="entry name" value="Immunoglobulins"/>
    <property type="match status" value="1"/>
</dbReference>
<name>A0A2G9U7Y9_TELCI</name>
<feature type="repeat" description="Filamin" evidence="1">
    <location>
        <begin position="1"/>
        <end position="48"/>
    </location>
</feature>
<dbReference type="Pfam" id="PF00630">
    <property type="entry name" value="Filamin"/>
    <property type="match status" value="1"/>
</dbReference>
<dbReference type="InterPro" id="IPR013783">
    <property type="entry name" value="Ig-like_fold"/>
</dbReference>
<reference evidence="3 5" key="1">
    <citation type="submission" date="2015-09" db="EMBL/GenBank/DDBJ databases">
        <title>Draft genome of the parasitic nematode Teladorsagia circumcincta isolate WARC Sus (inbred).</title>
        <authorList>
            <person name="Mitreva M."/>
        </authorList>
    </citation>
    <scope>NUCLEOTIDE SEQUENCE [LARGE SCALE GENOMIC DNA]</scope>
    <source>
        <strain evidence="3 5">S</strain>
    </source>
</reference>
<dbReference type="PROSITE" id="PS50194">
    <property type="entry name" value="FILAMIN_REPEAT"/>
    <property type="match status" value="1"/>
</dbReference>
<organism evidence="3 5">
    <name type="scientific">Teladorsagia circumcincta</name>
    <name type="common">Brown stomach worm</name>
    <name type="synonym">Ostertagia circumcincta</name>
    <dbReference type="NCBI Taxonomy" id="45464"/>
    <lineage>
        <taxon>Eukaryota</taxon>
        <taxon>Metazoa</taxon>
        <taxon>Ecdysozoa</taxon>
        <taxon>Nematoda</taxon>
        <taxon>Chromadorea</taxon>
        <taxon>Rhabditida</taxon>
        <taxon>Rhabditina</taxon>
        <taxon>Rhabditomorpha</taxon>
        <taxon>Strongyloidea</taxon>
        <taxon>Trichostrongylidae</taxon>
        <taxon>Teladorsagia</taxon>
    </lineage>
</organism>
<dbReference type="InterPro" id="IPR017868">
    <property type="entry name" value="Filamin/ABP280_repeat-like"/>
</dbReference>
<evidence type="ECO:0000313" key="5">
    <source>
        <dbReference type="Proteomes" id="UP000230423"/>
    </source>
</evidence>
<dbReference type="Proteomes" id="UP000230423">
    <property type="component" value="Unassembled WGS sequence"/>
</dbReference>
<evidence type="ECO:0000256" key="1">
    <source>
        <dbReference type="PROSITE-ProRule" id="PRU00087"/>
    </source>
</evidence>
<accession>A0A2G9U7Y9</accession>
<gene>
    <name evidence="4" type="ORF">TELCIR_06861</name>
    <name evidence="3" type="ORF">TELCIR_11928</name>
</gene>
<protein>
    <recommendedName>
        <fullName evidence="6">Filamin/ABP280 repeat protein</fullName>
    </recommendedName>
</protein>
<proteinExistence type="predicted"/>
<dbReference type="EMBL" id="KZ348314">
    <property type="protein sequence ID" value="PIO66361.1"/>
    <property type="molecule type" value="Genomic_DNA"/>
</dbReference>
<feature type="region of interest" description="Disordered" evidence="2">
    <location>
        <begin position="64"/>
        <end position="85"/>
    </location>
</feature>
<dbReference type="EMBL" id="KZ346009">
    <property type="protein sequence ID" value="PIO71244.1"/>
    <property type="molecule type" value="Genomic_DNA"/>
</dbReference>
<evidence type="ECO:0000313" key="4">
    <source>
        <dbReference type="EMBL" id="PIO71244.1"/>
    </source>
</evidence>